<dbReference type="SMART" id="SM00014">
    <property type="entry name" value="acidPPc"/>
    <property type="match status" value="1"/>
</dbReference>
<feature type="transmembrane region" description="Helical" evidence="2">
    <location>
        <begin position="61"/>
        <end position="82"/>
    </location>
</feature>
<evidence type="ECO:0000313" key="6">
    <source>
        <dbReference type="Proteomes" id="UP000092659"/>
    </source>
</evidence>
<keyword evidence="2" id="KW-0472">Membrane</keyword>
<name>A0A1B1AXL5_9ACTN</name>
<feature type="transmembrane region" description="Helical" evidence="2">
    <location>
        <begin position="191"/>
        <end position="210"/>
    </location>
</feature>
<evidence type="ECO:0000259" key="3">
    <source>
        <dbReference type="SMART" id="SM00014"/>
    </source>
</evidence>
<dbReference type="AlphaFoldDB" id="A0A1B1AXL5"/>
<feature type="transmembrane region" description="Helical" evidence="2">
    <location>
        <begin position="127"/>
        <end position="153"/>
    </location>
</feature>
<feature type="domain" description="Phosphatidic acid phosphatase type 2/haloperoxidase" evidence="3">
    <location>
        <begin position="87"/>
        <end position="205"/>
    </location>
</feature>
<keyword evidence="2" id="KW-1133">Transmembrane helix</keyword>
<evidence type="ECO:0000256" key="2">
    <source>
        <dbReference type="SAM" id="Phobius"/>
    </source>
</evidence>
<reference evidence="4 6" key="1">
    <citation type="submission" date="2016-06" db="EMBL/GenBank/DDBJ databases">
        <title>Complete genome sequence of Streptomyces griseochromogenes ATCC 14511, the Blasticidin S producer.</title>
        <authorList>
            <person name="Wu L."/>
        </authorList>
    </citation>
    <scope>NUCLEOTIDE SEQUENCE [LARGE SCALE GENOMIC DNA]</scope>
    <source>
        <strain evidence="4 6">ATCC 14511</strain>
    </source>
</reference>
<evidence type="ECO:0000313" key="5">
    <source>
        <dbReference type="EMBL" id="MBP2050053.1"/>
    </source>
</evidence>
<dbReference type="PANTHER" id="PTHR14969">
    <property type="entry name" value="SPHINGOSINE-1-PHOSPHATE PHOSPHOHYDROLASE"/>
    <property type="match status" value="1"/>
</dbReference>
<dbReference type="KEGG" id="sgs:AVL59_17985"/>
<dbReference type="EMBL" id="JAGGLP010000005">
    <property type="protein sequence ID" value="MBP2050053.1"/>
    <property type="molecule type" value="Genomic_DNA"/>
</dbReference>
<organism evidence="4 6">
    <name type="scientific">Streptomyces griseochromogenes</name>
    <dbReference type="NCBI Taxonomy" id="68214"/>
    <lineage>
        <taxon>Bacteria</taxon>
        <taxon>Bacillati</taxon>
        <taxon>Actinomycetota</taxon>
        <taxon>Actinomycetes</taxon>
        <taxon>Kitasatosporales</taxon>
        <taxon>Streptomycetaceae</taxon>
        <taxon>Streptomyces</taxon>
    </lineage>
</organism>
<keyword evidence="5" id="KW-0378">Hydrolase</keyword>
<dbReference type="CDD" id="cd03392">
    <property type="entry name" value="PAP2_like_2"/>
    <property type="match status" value="1"/>
</dbReference>
<dbReference type="Pfam" id="PF01569">
    <property type="entry name" value="PAP2"/>
    <property type="match status" value="1"/>
</dbReference>
<evidence type="ECO:0000313" key="7">
    <source>
        <dbReference type="Proteomes" id="UP001519309"/>
    </source>
</evidence>
<reference evidence="5 7" key="2">
    <citation type="submission" date="2021-03" db="EMBL/GenBank/DDBJ databases">
        <title>Genomic Encyclopedia of Type Strains, Phase IV (KMG-IV): sequencing the most valuable type-strain genomes for metagenomic binning, comparative biology and taxonomic classification.</title>
        <authorList>
            <person name="Goeker M."/>
        </authorList>
    </citation>
    <scope>NUCLEOTIDE SEQUENCE [LARGE SCALE GENOMIC DNA]</scope>
    <source>
        <strain evidence="5 7">DSM 40499</strain>
    </source>
</reference>
<dbReference type="EMBL" id="CP016279">
    <property type="protein sequence ID" value="ANP51262.1"/>
    <property type="molecule type" value="Genomic_DNA"/>
</dbReference>
<evidence type="ECO:0000256" key="1">
    <source>
        <dbReference type="SAM" id="MobiDB-lite"/>
    </source>
</evidence>
<dbReference type="InterPro" id="IPR000326">
    <property type="entry name" value="PAP2/HPO"/>
</dbReference>
<dbReference type="Proteomes" id="UP001519309">
    <property type="component" value="Unassembled WGS sequence"/>
</dbReference>
<dbReference type="RefSeq" id="WP_067305408.1">
    <property type="nucleotide sequence ID" value="NZ_CP016279.1"/>
</dbReference>
<sequence>MNRKGVAELAGSAAVGAWTAFGVLALFVAGKKDSPRFLDHGLLAWSAGHRPKMAVAVARGLTATGTGVVPYALVVLAGLLAGRTRRQRLVGALLAAACLVTGQSVRYDVMELIGRTRPPYADWQTHASGWSFPSGHATTAALTAGLVILALCLRAPHGRLPLCLAAACWGAGVGLTRVFLGVHWFTDVLGGWLFAVGWLGAWLCAAARWLPARPVTGAGAPRPALIPDQADVTLEKHAPQDPHSRGRSRPA</sequence>
<dbReference type="Gene3D" id="1.20.144.10">
    <property type="entry name" value="Phosphatidic acid phosphatase type 2/haloperoxidase"/>
    <property type="match status" value="1"/>
</dbReference>
<protein>
    <submittedName>
        <fullName evidence="4">Phosphoesterase</fullName>
    </submittedName>
    <submittedName>
        <fullName evidence="5">Undecaprenyl-diphosphatase</fullName>
        <ecNumber evidence="5">3.6.1.27</ecNumber>
    </submittedName>
</protein>
<keyword evidence="7" id="KW-1185">Reference proteome</keyword>
<evidence type="ECO:0000313" key="4">
    <source>
        <dbReference type="EMBL" id="ANP51262.1"/>
    </source>
</evidence>
<feature type="transmembrane region" description="Helical" evidence="2">
    <location>
        <begin position="9"/>
        <end position="29"/>
    </location>
</feature>
<gene>
    <name evidence="4" type="ORF">AVL59_17985</name>
    <name evidence="5" type="ORF">J2Z21_002989</name>
</gene>
<keyword evidence="2" id="KW-0812">Transmembrane</keyword>
<feature type="compositionally biased region" description="Basic and acidic residues" evidence="1">
    <location>
        <begin position="233"/>
        <end position="244"/>
    </location>
</feature>
<dbReference type="STRING" id="68214.AVL59_17985"/>
<accession>A0A1B1AXL5</accession>
<proteinExistence type="predicted"/>
<dbReference type="OrthoDB" id="5289372at2"/>
<dbReference type="InterPro" id="IPR036938">
    <property type="entry name" value="PAP2/HPO_sf"/>
</dbReference>
<dbReference type="SUPFAM" id="SSF48317">
    <property type="entry name" value="Acid phosphatase/Vanadium-dependent haloperoxidase"/>
    <property type="match status" value="1"/>
</dbReference>
<feature type="region of interest" description="Disordered" evidence="1">
    <location>
        <begin position="231"/>
        <end position="251"/>
    </location>
</feature>
<dbReference type="PANTHER" id="PTHR14969:SF13">
    <property type="entry name" value="AT30094P"/>
    <property type="match status" value="1"/>
</dbReference>
<dbReference type="EC" id="3.6.1.27" evidence="5"/>
<dbReference type="Proteomes" id="UP000092659">
    <property type="component" value="Chromosome"/>
</dbReference>
<feature type="transmembrane region" description="Helical" evidence="2">
    <location>
        <begin position="160"/>
        <end position="185"/>
    </location>
</feature>
<dbReference type="GO" id="GO:0050380">
    <property type="term" value="F:undecaprenyl-diphosphatase activity"/>
    <property type="evidence" value="ECO:0007669"/>
    <property type="project" value="UniProtKB-EC"/>
</dbReference>
<feature type="transmembrane region" description="Helical" evidence="2">
    <location>
        <begin position="89"/>
        <end position="107"/>
    </location>
</feature>